<proteinExistence type="predicted"/>
<evidence type="ECO:0000313" key="2">
    <source>
        <dbReference type="EMBL" id="CAF4696197.1"/>
    </source>
</evidence>
<dbReference type="Proteomes" id="UP000663829">
    <property type="component" value="Unassembled WGS sequence"/>
</dbReference>
<dbReference type="SUPFAM" id="SSF101898">
    <property type="entry name" value="NHL repeat"/>
    <property type="match status" value="1"/>
</dbReference>
<accession>A0A816H512</accession>
<feature type="non-terminal residue" evidence="1">
    <location>
        <position position="94"/>
    </location>
</feature>
<keyword evidence="3" id="KW-1185">Reference proteome</keyword>
<evidence type="ECO:0008006" key="4">
    <source>
        <dbReference type="Google" id="ProtNLM"/>
    </source>
</evidence>
<name>A0A816H512_9BILA</name>
<dbReference type="Proteomes" id="UP000681722">
    <property type="component" value="Unassembled WGS sequence"/>
</dbReference>
<comment type="caution">
    <text evidence="1">The sequence shown here is derived from an EMBL/GenBank/DDBJ whole genome shotgun (WGS) entry which is preliminary data.</text>
</comment>
<gene>
    <name evidence="1" type="ORF">GPM918_LOCUS46673</name>
    <name evidence="2" type="ORF">SRO942_LOCUS51332</name>
</gene>
<sequence>GYGRSELYNPYGIFVSSNQTMFILDTTNYRVLKWQLGEPIGYVVAGGNGNGGAFTQIGASYSFFVDDQYNVYVSENGNHRVTVWFSRNITAGAL</sequence>
<evidence type="ECO:0000313" key="3">
    <source>
        <dbReference type="Proteomes" id="UP000663829"/>
    </source>
</evidence>
<feature type="non-terminal residue" evidence="1">
    <location>
        <position position="1"/>
    </location>
</feature>
<dbReference type="EMBL" id="CAJOBC010160275">
    <property type="protein sequence ID" value="CAF4696197.1"/>
    <property type="molecule type" value="Genomic_DNA"/>
</dbReference>
<dbReference type="OrthoDB" id="10044505at2759"/>
<dbReference type="AlphaFoldDB" id="A0A816H512"/>
<protein>
    <recommendedName>
        <fullName evidence="4">NHL repeat containing protein</fullName>
    </recommendedName>
</protein>
<reference evidence="1" key="1">
    <citation type="submission" date="2021-02" db="EMBL/GenBank/DDBJ databases">
        <authorList>
            <person name="Nowell W R."/>
        </authorList>
    </citation>
    <scope>NUCLEOTIDE SEQUENCE</scope>
</reference>
<organism evidence="1 3">
    <name type="scientific">Didymodactylos carnosus</name>
    <dbReference type="NCBI Taxonomy" id="1234261"/>
    <lineage>
        <taxon>Eukaryota</taxon>
        <taxon>Metazoa</taxon>
        <taxon>Spiralia</taxon>
        <taxon>Gnathifera</taxon>
        <taxon>Rotifera</taxon>
        <taxon>Eurotatoria</taxon>
        <taxon>Bdelloidea</taxon>
        <taxon>Philodinida</taxon>
        <taxon>Philodinidae</taxon>
        <taxon>Didymodactylos</taxon>
    </lineage>
</organism>
<dbReference type="EMBL" id="CAJNOQ010068776">
    <property type="protein sequence ID" value="CAF1683762.1"/>
    <property type="molecule type" value="Genomic_DNA"/>
</dbReference>
<evidence type="ECO:0000313" key="1">
    <source>
        <dbReference type="EMBL" id="CAF1683762.1"/>
    </source>
</evidence>
<dbReference type="Gene3D" id="2.40.10.500">
    <property type="match status" value="1"/>
</dbReference>